<feature type="compositionally biased region" description="Acidic residues" evidence="1">
    <location>
        <begin position="158"/>
        <end position="191"/>
    </location>
</feature>
<protein>
    <submittedName>
        <fullName evidence="2">Uncharacterized protein</fullName>
    </submittedName>
</protein>
<evidence type="ECO:0000313" key="3">
    <source>
        <dbReference type="Proteomes" id="UP000605846"/>
    </source>
</evidence>
<dbReference type="EMBL" id="JABAYA010000014">
    <property type="protein sequence ID" value="KAF7730700.1"/>
    <property type="molecule type" value="Genomic_DNA"/>
</dbReference>
<comment type="caution">
    <text evidence="2">The sequence shown here is derived from an EMBL/GenBank/DDBJ whole genome shotgun (WGS) entry which is preliminary data.</text>
</comment>
<feature type="region of interest" description="Disordered" evidence="1">
    <location>
        <begin position="158"/>
        <end position="193"/>
    </location>
</feature>
<dbReference type="Proteomes" id="UP000605846">
    <property type="component" value="Unassembled WGS sequence"/>
</dbReference>
<dbReference type="PANTHER" id="PTHR35134">
    <property type="entry name" value="NUCLEOTIDASE YQFW-RELATED"/>
    <property type="match status" value="1"/>
</dbReference>
<accession>A0A8H7BYJ3</accession>
<dbReference type="AlphaFoldDB" id="A0A8H7BYJ3"/>
<evidence type="ECO:0000313" key="2">
    <source>
        <dbReference type="EMBL" id="KAF7730700.1"/>
    </source>
</evidence>
<organism evidence="2 3">
    <name type="scientific">Apophysomyces ossiformis</name>
    <dbReference type="NCBI Taxonomy" id="679940"/>
    <lineage>
        <taxon>Eukaryota</taxon>
        <taxon>Fungi</taxon>
        <taxon>Fungi incertae sedis</taxon>
        <taxon>Mucoromycota</taxon>
        <taxon>Mucoromycotina</taxon>
        <taxon>Mucoromycetes</taxon>
        <taxon>Mucorales</taxon>
        <taxon>Mucorineae</taxon>
        <taxon>Mucoraceae</taxon>
        <taxon>Apophysomyces</taxon>
    </lineage>
</organism>
<name>A0A8H7BYJ3_9FUNG</name>
<proteinExistence type="predicted"/>
<reference evidence="2" key="1">
    <citation type="submission" date="2020-01" db="EMBL/GenBank/DDBJ databases">
        <title>Genome Sequencing of Three Apophysomyces-Like Fungal Strains Confirms a Novel Fungal Genus in the Mucoromycota with divergent Burkholderia-like Endosymbiotic Bacteria.</title>
        <authorList>
            <person name="Stajich J.E."/>
            <person name="Macias A.M."/>
            <person name="Carter-House D."/>
            <person name="Lovett B."/>
            <person name="Kasson L.R."/>
            <person name="Berry K."/>
            <person name="Grigoriev I."/>
            <person name="Chang Y."/>
            <person name="Spatafora J."/>
            <person name="Kasson M.T."/>
        </authorList>
    </citation>
    <scope>NUCLEOTIDE SEQUENCE</scope>
    <source>
        <strain evidence="2">NRRL A-21654</strain>
    </source>
</reference>
<sequence length="219" mass="25345">MLITDRDQFLTESIQRFTQRHFAGIFDAVHLCSLVLTDANDTEADQKALICREIRANLFITDSCQNALECATAGTDVILYDPESQRLCNCANNDHSSTTCSLKRIPHWKDLAIYFRKPRSPLHQCHYPEDFIDNDEEEADLLEENYSSVGHYETIEIEEWSDDEEPEEILETEPLVQEDEEEDSCSSEDTESGSIHIPEKLFLMEHKHYQNIMLEAVLR</sequence>
<keyword evidence="3" id="KW-1185">Reference proteome</keyword>
<dbReference type="PANTHER" id="PTHR35134:SF2">
    <property type="entry name" value="NUCLEOTIDASE YQFW-RELATED"/>
    <property type="match status" value="1"/>
</dbReference>
<dbReference type="OrthoDB" id="10248475at2759"/>
<gene>
    <name evidence="2" type="ORF">EC973_001649</name>
</gene>
<dbReference type="InterPro" id="IPR052419">
    <property type="entry name" value="5_3-deoxyribonucleotidase-like"/>
</dbReference>
<evidence type="ECO:0000256" key="1">
    <source>
        <dbReference type="SAM" id="MobiDB-lite"/>
    </source>
</evidence>